<comment type="caution">
    <text evidence="4">The sequence shown here is derived from an EMBL/GenBank/DDBJ whole genome shotgun (WGS) entry which is preliminary data.</text>
</comment>
<dbReference type="AlphaFoldDB" id="A0AA35WPZ7"/>
<reference evidence="4" key="1">
    <citation type="submission" date="2023-03" db="EMBL/GenBank/DDBJ databases">
        <authorList>
            <person name="Steffen K."/>
            <person name="Cardenas P."/>
        </authorList>
    </citation>
    <scope>NUCLEOTIDE SEQUENCE</scope>
</reference>
<protein>
    <submittedName>
        <fullName evidence="4">Uncharacterized protein</fullName>
    </submittedName>
</protein>
<feature type="transmembrane region" description="Helical" evidence="2">
    <location>
        <begin position="530"/>
        <end position="559"/>
    </location>
</feature>
<evidence type="ECO:0000256" key="1">
    <source>
        <dbReference type="SAM" id="MobiDB-lite"/>
    </source>
</evidence>
<organism evidence="4 5">
    <name type="scientific">Geodia barretti</name>
    <name type="common">Barrett's horny sponge</name>
    <dbReference type="NCBI Taxonomy" id="519541"/>
    <lineage>
        <taxon>Eukaryota</taxon>
        <taxon>Metazoa</taxon>
        <taxon>Porifera</taxon>
        <taxon>Demospongiae</taxon>
        <taxon>Heteroscleromorpha</taxon>
        <taxon>Tetractinellida</taxon>
        <taxon>Astrophorina</taxon>
        <taxon>Geodiidae</taxon>
        <taxon>Geodia</taxon>
    </lineage>
</organism>
<feature type="chain" id="PRO_5041212771" evidence="3">
    <location>
        <begin position="20"/>
        <end position="583"/>
    </location>
</feature>
<feature type="compositionally biased region" description="Low complexity" evidence="1">
    <location>
        <begin position="463"/>
        <end position="476"/>
    </location>
</feature>
<gene>
    <name evidence="4" type="ORF">GBAR_LOCUS12971</name>
</gene>
<dbReference type="Proteomes" id="UP001174909">
    <property type="component" value="Unassembled WGS sequence"/>
</dbReference>
<evidence type="ECO:0000313" key="4">
    <source>
        <dbReference type="EMBL" id="CAI8022032.1"/>
    </source>
</evidence>
<keyword evidence="2" id="KW-0812">Transmembrane</keyword>
<keyword evidence="5" id="KW-1185">Reference proteome</keyword>
<proteinExistence type="predicted"/>
<feature type="region of interest" description="Disordered" evidence="1">
    <location>
        <begin position="457"/>
        <end position="476"/>
    </location>
</feature>
<keyword evidence="3" id="KW-0732">Signal</keyword>
<sequence length="583" mass="64549">MRASIAAVFVTAILQSVPASGNFQLEVQVVRVRDSVDDCGGGIDVCRLYIDEMCLDPQFEEPGSEEEDQDCSLIENGNDLDLESGLPKTRTLSVTNQPWPVDFRLRIEVMDIDTFNNDEHIEDVVVLESLNTSSEFSEEMDYRNTPDGRITLSMRFRVRCSGGYEGPHCDCLPHNDDVSGHYSCREDGGISCLPGYTNTSNLCRQQGKWEKINPTSYTCEPPPTSPTTATTFSPTTSPTTTRDNCNCATGMKCIVPASGNFQLEVQVVRVRDSVNNCVWGFDKCRLYIDEMCLDPQIEEPGSEEDQDCSLIEYGNNLDLESGLPKTRTLSVTNQPWPVDFRLHVEVVDYDSLSSDDHIEDVVVLESLDTSSEFSEQMDYRNTPGGRITLSMRFRVQCNEGYEGPHCDCVPHNDDVSGHYSCREDRGISCLPGYTNTSNLCRQQGKCEKINPTSYTCEPPPTSPATRTFFSPTTSPTARDNCNCATGMKCIEEDGGYRCVCPEGENCSTPGPSTAAPHQQSGETSSSMPPAVIGAIVASLLVALLLCAVVVIVVIVCIILRKKRQQQGPQKRRNFHKTSYVYQQ</sequence>
<feature type="region of interest" description="Disordered" evidence="1">
    <location>
        <begin position="215"/>
        <end position="239"/>
    </location>
</feature>
<dbReference type="EMBL" id="CASHTH010001931">
    <property type="protein sequence ID" value="CAI8022032.1"/>
    <property type="molecule type" value="Genomic_DNA"/>
</dbReference>
<keyword evidence="2" id="KW-0472">Membrane</keyword>
<evidence type="ECO:0000313" key="5">
    <source>
        <dbReference type="Proteomes" id="UP001174909"/>
    </source>
</evidence>
<evidence type="ECO:0000256" key="3">
    <source>
        <dbReference type="SAM" id="SignalP"/>
    </source>
</evidence>
<feature type="compositionally biased region" description="Low complexity" evidence="1">
    <location>
        <begin position="226"/>
        <end position="239"/>
    </location>
</feature>
<feature type="signal peptide" evidence="3">
    <location>
        <begin position="1"/>
        <end position="19"/>
    </location>
</feature>
<evidence type="ECO:0000256" key="2">
    <source>
        <dbReference type="SAM" id="Phobius"/>
    </source>
</evidence>
<name>A0AA35WPZ7_GEOBA</name>
<keyword evidence="2" id="KW-1133">Transmembrane helix</keyword>
<accession>A0AA35WPZ7</accession>